<keyword evidence="6 11" id="KW-0472">Membrane</keyword>
<keyword evidence="5 9" id="KW-0297">G-protein coupled receptor</keyword>
<dbReference type="PANTHER" id="PTHR45695">
    <property type="entry name" value="LEUCOKININ RECEPTOR-RELATED"/>
    <property type="match status" value="1"/>
</dbReference>
<feature type="transmembrane region" description="Helical" evidence="11">
    <location>
        <begin position="273"/>
        <end position="297"/>
    </location>
</feature>
<gene>
    <name evidence="14 15" type="primary">LOC116307607</name>
</gene>
<evidence type="ECO:0000259" key="12">
    <source>
        <dbReference type="PROSITE" id="PS50262"/>
    </source>
</evidence>
<feature type="transmembrane region" description="Helical" evidence="11">
    <location>
        <begin position="317"/>
        <end position="335"/>
    </location>
</feature>
<reference evidence="14 15" key="1">
    <citation type="submission" date="2025-04" db="UniProtKB">
        <authorList>
            <consortium name="RefSeq"/>
        </authorList>
    </citation>
    <scope>IDENTIFICATION</scope>
    <source>
        <tissue evidence="14 15">Tentacle</tissue>
    </source>
</reference>
<feature type="transmembrane region" description="Helical" evidence="11">
    <location>
        <begin position="204"/>
        <end position="230"/>
    </location>
</feature>
<evidence type="ECO:0000256" key="11">
    <source>
        <dbReference type="SAM" id="Phobius"/>
    </source>
</evidence>
<dbReference type="GeneID" id="116307607"/>
<dbReference type="RefSeq" id="XP_031573735.1">
    <property type="nucleotide sequence ID" value="XM_031717875.1"/>
</dbReference>
<evidence type="ECO:0000256" key="3">
    <source>
        <dbReference type="ARBA" id="ARBA00022692"/>
    </source>
</evidence>
<feature type="transmembrane region" description="Helical" evidence="11">
    <location>
        <begin position="153"/>
        <end position="172"/>
    </location>
</feature>
<evidence type="ECO:0000256" key="6">
    <source>
        <dbReference type="ARBA" id="ARBA00023136"/>
    </source>
</evidence>
<evidence type="ECO:0000256" key="7">
    <source>
        <dbReference type="ARBA" id="ARBA00023170"/>
    </source>
</evidence>
<dbReference type="KEGG" id="aten:116307607"/>
<sequence>MTVRNYTNVTNASLPSQGYTEQNPALLRYSSVERIACYSIIYGFISLLALVGNILVCFVIIKNPRMRTVTNVFLLNLALADILFIMVTVPGVMNIEIIPSYWVFGELLCKIVPFINTVTLSTSIYTMVVLAIDRYYAVLHPFRAKLQHTVRRTSCLIALIWVISVMVASPQIPSRVLIRYPHLTNMIVCGQDWSKLGGQLGHQIYSVAIFLIFFAVPITIISFAYSAIIARLRKTDGALRETFRSSQGRANKDGQPEQEGSSAVSRKNRKTTFMMLTVIIVFLICMLPLNVFILVIIFPSEQMSNASEEISDANSVLTVFAIASSACNPIIYNFFSLKFRRAFADAFRCECKYKRVMRNNMTSEFNTL</sequence>
<feature type="transmembrane region" description="Helical" evidence="11">
    <location>
        <begin position="113"/>
        <end position="132"/>
    </location>
</feature>
<feature type="transmembrane region" description="Helical" evidence="11">
    <location>
        <begin position="40"/>
        <end position="61"/>
    </location>
</feature>
<evidence type="ECO:0000256" key="1">
    <source>
        <dbReference type="ARBA" id="ARBA00004141"/>
    </source>
</evidence>
<dbReference type="InterPro" id="IPR000611">
    <property type="entry name" value="NPY_rcpt"/>
</dbReference>
<accession>A0A6P8JA89</accession>
<proteinExistence type="inferred from homology"/>
<dbReference type="Proteomes" id="UP000515163">
    <property type="component" value="Unplaced"/>
</dbReference>
<feature type="domain" description="G-protein coupled receptors family 1 profile" evidence="12">
    <location>
        <begin position="52"/>
        <end position="332"/>
    </location>
</feature>
<dbReference type="GO" id="GO:0004983">
    <property type="term" value="F:neuropeptide Y receptor activity"/>
    <property type="evidence" value="ECO:0007669"/>
    <property type="project" value="InterPro"/>
</dbReference>
<evidence type="ECO:0000256" key="2">
    <source>
        <dbReference type="ARBA" id="ARBA00010663"/>
    </source>
</evidence>
<dbReference type="SUPFAM" id="SSF81321">
    <property type="entry name" value="Family A G protein-coupled receptor-like"/>
    <property type="match status" value="1"/>
</dbReference>
<dbReference type="OrthoDB" id="9445642at2759"/>
<evidence type="ECO:0000256" key="4">
    <source>
        <dbReference type="ARBA" id="ARBA00022989"/>
    </source>
</evidence>
<keyword evidence="7 9" id="KW-0675">Receptor</keyword>
<feature type="region of interest" description="Disordered" evidence="10">
    <location>
        <begin position="244"/>
        <end position="265"/>
    </location>
</feature>
<evidence type="ECO:0000256" key="8">
    <source>
        <dbReference type="ARBA" id="ARBA00023224"/>
    </source>
</evidence>
<dbReference type="SMART" id="SM01381">
    <property type="entry name" value="7TM_GPCR_Srsx"/>
    <property type="match status" value="1"/>
</dbReference>
<keyword evidence="13" id="KW-1185">Reference proteome</keyword>
<evidence type="ECO:0000313" key="15">
    <source>
        <dbReference type="RefSeq" id="XP_031573736.1"/>
    </source>
</evidence>
<organism evidence="13 14">
    <name type="scientific">Actinia tenebrosa</name>
    <name type="common">Australian red waratah sea anemone</name>
    <dbReference type="NCBI Taxonomy" id="6105"/>
    <lineage>
        <taxon>Eukaryota</taxon>
        <taxon>Metazoa</taxon>
        <taxon>Cnidaria</taxon>
        <taxon>Anthozoa</taxon>
        <taxon>Hexacorallia</taxon>
        <taxon>Actiniaria</taxon>
        <taxon>Actiniidae</taxon>
        <taxon>Actinia</taxon>
    </lineage>
</organism>
<dbReference type="RefSeq" id="XP_031573736.1">
    <property type="nucleotide sequence ID" value="XM_031717876.1"/>
</dbReference>
<dbReference type="AlphaFoldDB" id="A0A6P8JA89"/>
<evidence type="ECO:0000313" key="13">
    <source>
        <dbReference type="Proteomes" id="UP000515163"/>
    </source>
</evidence>
<dbReference type="InterPro" id="IPR017452">
    <property type="entry name" value="GPCR_Rhodpsn_7TM"/>
</dbReference>
<evidence type="ECO:0000313" key="14">
    <source>
        <dbReference type="RefSeq" id="XP_031573735.1"/>
    </source>
</evidence>
<name>A0A6P8JA89_ACTTE</name>
<dbReference type="Gene3D" id="1.20.1070.10">
    <property type="entry name" value="Rhodopsin 7-helix transmembrane proteins"/>
    <property type="match status" value="1"/>
</dbReference>
<dbReference type="PANTHER" id="PTHR45695:SF9">
    <property type="entry name" value="LEUCOKININ RECEPTOR"/>
    <property type="match status" value="1"/>
</dbReference>
<dbReference type="GO" id="GO:0005886">
    <property type="term" value="C:plasma membrane"/>
    <property type="evidence" value="ECO:0007669"/>
    <property type="project" value="TreeGrafter"/>
</dbReference>
<keyword evidence="8 9" id="KW-0807">Transducer</keyword>
<dbReference type="InterPro" id="IPR000276">
    <property type="entry name" value="GPCR_Rhodpsn"/>
</dbReference>
<dbReference type="PRINTS" id="PR00237">
    <property type="entry name" value="GPCRRHODOPSN"/>
</dbReference>
<comment type="subcellular location">
    <subcellularLocation>
        <location evidence="1">Membrane</location>
        <topology evidence="1">Multi-pass membrane protein</topology>
    </subcellularLocation>
</comment>
<evidence type="ECO:0000256" key="9">
    <source>
        <dbReference type="RuleBase" id="RU000688"/>
    </source>
</evidence>
<comment type="similarity">
    <text evidence="2 9">Belongs to the G-protein coupled receptor 1 family.</text>
</comment>
<dbReference type="PROSITE" id="PS00237">
    <property type="entry name" value="G_PROTEIN_RECEP_F1_1"/>
    <property type="match status" value="1"/>
</dbReference>
<evidence type="ECO:0000256" key="5">
    <source>
        <dbReference type="ARBA" id="ARBA00023040"/>
    </source>
</evidence>
<evidence type="ECO:0000256" key="10">
    <source>
        <dbReference type="SAM" id="MobiDB-lite"/>
    </source>
</evidence>
<keyword evidence="3 9" id="KW-0812">Transmembrane</keyword>
<keyword evidence="4 11" id="KW-1133">Transmembrane helix</keyword>
<feature type="transmembrane region" description="Helical" evidence="11">
    <location>
        <begin position="73"/>
        <end position="93"/>
    </location>
</feature>
<dbReference type="PRINTS" id="PR01012">
    <property type="entry name" value="NRPEPTIDEYR"/>
</dbReference>
<dbReference type="Pfam" id="PF00001">
    <property type="entry name" value="7tm_1"/>
    <property type="match status" value="1"/>
</dbReference>
<dbReference type="PROSITE" id="PS50262">
    <property type="entry name" value="G_PROTEIN_RECEP_F1_2"/>
    <property type="match status" value="1"/>
</dbReference>
<protein>
    <submittedName>
        <fullName evidence="14 15">Orexin receptor type 2-like</fullName>
    </submittedName>
</protein>